<evidence type="ECO:0000256" key="7">
    <source>
        <dbReference type="ARBA" id="ARBA00023136"/>
    </source>
</evidence>
<dbReference type="OrthoDB" id="5728337at2"/>
<keyword evidence="11" id="KW-1185">Reference proteome</keyword>
<evidence type="ECO:0000256" key="2">
    <source>
        <dbReference type="ARBA" id="ARBA00022475"/>
    </source>
</evidence>
<evidence type="ECO:0000256" key="8">
    <source>
        <dbReference type="SAM" id="Phobius"/>
    </source>
</evidence>
<feature type="transmembrane region" description="Helical" evidence="8">
    <location>
        <begin position="371"/>
        <end position="393"/>
    </location>
</feature>
<evidence type="ECO:0000259" key="9">
    <source>
        <dbReference type="SMART" id="SM00471"/>
    </source>
</evidence>
<keyword evidence="4" id="KW-0547">Nucleotide-binding</keyword>
<dbReference type="SMART" id="SM00471">
    <property type="entry name" value="HDc"/>
    <property type="match status" value="1"/>
</dbReference>
<feature type="transmembrane region" description="Helical" evidence="8">
    <location>
        <begin position="276"/>
        <end position="297"/>
    </location>
</feature>
<evidence type="ECO:0000256" key="3">
    <source>
        <dbReference type="ARBA" id="ARBA00022692"/>
    </source>
</evidence>
<proteinExistence type="predicted"/>
<reference evidence="10 11" key="1">
    <citation type="submission" date="2017-02" db="EMBL/GenBank/DDBJ databases">
        <authorList>
            <person name="Peterson S.W."/>
        </authorList>
    </citation>
    <scope>NUCLEOTIDE SEQUENCE [LARGE SCALE GENOMIC DNA]</scope>
    <source>
        <strain evidence="10 11">DSM 22899</strain>
    </source>
</reference>
<dbReference type="Pfam" id="PF01966">
    <property type="entry name" value="HD"/>
    <property type="match status" value="1"/>
</dbReference>
<keyword evidence="7 8" id="KW-0472">Membrane</keyword>
<dbReference type="InterPro" id="IPR006674">
    <property type="entry name" value="HD_domain"/>
</dbReference>
<dbReference type="InterPro" id="IPR043760">
    <property type="entry name" value="PycTM_dom"/>
</dbReference>
<accession>A0A1T5A1S9</accession>
<dbReference type="GO" id="GO:0051607">
    <property type="term" value="P:defense response to virus"/>
    <property type="evidence" value="ECO:0007669"/>
    <property type="project" value="UniProtKB-KW"/>
</dbReference>
<keyword evidence="2" id="KW-1003">Cell membrane</keyword>
<keyword evidence="3 8" id="KW-0812">Transmembrane</keyword>
<dbReference type="STRING" id="623280.SAMN05660226_00456"/>
<feature type="domain" description="HD/PDEase" evidence="9">
    <location>
        <begin position="26"/>
        <end position="141"/>
    </location>
</feature>
<dbReference type="SUPFAM" id="SSF109604">
    <property type="entry name" value="HD-domain/PDEase-like"/>
    <property type="match status" value="1"/>
</dbReference>
<dbReference type="Proteomes" id="UP000190541">
    <property type="component" value="Unassembled WGS sequence"/>
</dbReference>
<dbReference type="CDD" id="cd00077">
    <property type="entry name" value="HDc"/>
    <property type="match status" value="1"/>
</dbReference>
<feature type="transmembrane region" description="Helical" evidence="8">
    <location>
        <begin position="248"/>
        <end position="270"/>
    </location>
</feature>
<evidence type="ECO:0000256" key="5">
    <source>
        <dbReference type="ARBA" id="ARBA00022989"/>
    </source>
</evidence>
<dbReference type="Gene3D" id="1.10.3210.10">
    <property type="entry name" value="Hypothetical protein af1432"/>
    <property type="match status" value="1"/>
</dbReference>
<gene>
    <name evidence="10" type="ORF">SAMN05660226_00456</name>
</gene>
<evidence type="ECO:0000313" key="10">
    <source>
        <dbReference type="EMBL" id="SKB28910.1"/>
    </source>
</evidence>
<dbReference type="Pfam" id="PF18967">
    <property type="entry name" value="PycTM"/>
    <property type="match status" value="1"/>
</dbReference>
<dbReference type="InterPro" id="IPR003607">
    <property type="entry name" value="HD/PDEase_dom"/>
</dbReference>
<dbReference type="EMBL" id="FUYS01000001">
    <property type="protein sequence ID" value="SKB28910.1"/>
    <property type="molecule type" value="Genomic_DNA"/>
</dbReference>
<evidence type="ECO:0000313" key="11">
    <source>
        <dbReference type="Proteomes" id="UP000190541"/>
    </source>
</evidence>
<dbReference type="GO" id="GO:0005886">
    <property type="term" value="C:plasma membrane"/>
    <property type="evidence" value="ECO:0007669"/>
    <property type="project" value="UniProtKB-SubCell"/>
</dbReference>
<evidence type="ECO:0000256" key="6">
    <source>
        <dbReference type="ARBA" id="ARBA00023118"/>
    </source>
</evidence>
<dbReference type="AlphaFoldDB" id="A0A1T5A1S9"/>
<protein>
    <submittedName>
        <fullName evidence="10">HD domain-containing protein</fullName>
    </submittedName>
</protein>
<name>A0A1T5A1S9_9SPHI</name>
<evidence type="ECO:0000256" key="1">
    <source>
        <dbReference type="ARBA" id="ARBA00004236"/>
    </source>
</evidence>
<sequence>MDYNAVLTDADHWVKAYMAKQEGHGYCFHNLAHTEDVVKAATVMADHYRLSARDRFVVLIAAYFHDLGYFSGGATEHEKRGAELAADFLTNYGVEQPIIEAVKDCIYATRLPQRPKNLLEEIVSDADLFHLGGDNFRERNDLMLKERTGDGCLEQDWCGQTLSLMESHKYHTTYAQQRLNEKKQKNIEFLKEQQAAEASVLPAMAVAKDGGKKKKKQQNNRPDRGIETMFRVTSTNNQRLSDMADNKANILLTVNSIILSVVIALLVRKLEDAEHLAAPTFVLLLVSLSTIVVAILATRPKIPGGMFSQDDVDKKAVNLLFFGNFYKMGLDEYASGMKKVMEDRDFLYGTLTRDVYSQGVVLGRKYRLLRLAYNIFMYGMIISVLTFLLASVAHDVLDMYWMTR</sequence>
<dbReference type="GO" id="GO:0000166">
    <property type="term" value="F:nucleotide binding"/>
    <property type="evidence" value="ECO:0007669"/>
    <property type="project" value="UniProtKB-KW"/>
</dbReference>
<keyword evidence="5 8" id="KW-1133">Transmembrane helix</keyword>
<dbReference type="RefSeq" id="WP_079715187.1">
    <property type="nucleotide sequence ID" value="NZ_FUYS01000001.1"/>
</dbReference>
<organism evidence="10 11">
    <name type="scientific">Parapedobacter luteus</name>
    <dbReference type="NCBI Taxonomy" id="623280"/>
    <lineage>
        <taxon>Bacteria</taxon>
        <taxon>Pseudomonadati</taxon>
        <taxon>Bacteroidota</taxon>
        <taxon>Sphingobacteriia</taxon>
        <taxon>Sphingobacteriales</taxon>
        <taxon>Sphingobacteriaceae</taxon>
        <taxon>Parapedobacter</taxon>
    </lineage>
</organism>
<evidence type="ECO:0000256" key="4">
    <source>
        <dbReference type="ARBA" id="ARBA00022741"/>
    </source>
</evidence>
<keyword evidence="6" id="KW-0051">Antiviral defense</keyword>
<comment type="subcellular location">
    <subcellularLocation>
        <location evidence="1">Cell membrane</location>
    </subcellularLocation>
</comment>